<dbReference type="Pfam" id="PF04883">
    <property type="entry name" value="HK97-gp10_like"/>
    <property type="match status" value="1"/>
</dbReference>
<organism evidence="1 2">
    <name type="scientific">Blautia parvula</name>
    <dbReference type="NCBI Taxonomy" id="2877527"/>
    <lineage>
        <taxon>Bacteria</taxon>
        <taxon>Bacillati</taxon>
        <taxon>Bacillota</taxon>
        <taxon>Clostridia</taxon>
        <taxon>Lachnospirales</taxon>
        <taxon>Lachnospiraceae</taxon>
        <taxon>Blautia</taxon>
    </lineage>
</organism>
<evidence type="ECO:0000313" key="1">
    <source>
        <dbReference type="EMBL" id="GAA6500433.1"/>
    </source>
</evidence>
<protein>
    <recommendedName>
        <fullName evidence="3">HK97 gp10 family phage protein</fullName>
    </recommendedName>
</protein>
<dbReference type="Proteomes" id="UP001600941">
    <property type="component" value="Unassembled WGS sequence"/>
</dbReference>
<evidence type="ECO:0008006" key="3">
    <source>
        <dbReference type="Google" id="ProtNLM"/>
    </source>
</evidence>
<proteinExistence type="predicted"/>
<accession>A0ABQ0BV69</accession>
<gene>
    <name evidence="1" type="ORF">K340107D12_32490</name>
</gene>
<name>A0ABQ0BV69_9FIRM</name>
<comment type="caution">
    <text evidence="1">The sequence shown here is derived from an EMBL/GenBank/DDBJ whole genome shotgun (WGS) entry which is preliminary data.</text>
</comment>
<dbReference type="InterPro" id="IPR010064">
    <property type="entry name" value="HK97-gp10_tail"/>
</dbReference>
<keyword evidence="2" id="KW-1185">Reference proteome</keyword>
<dbReference type="EMBL" id="BAABZQ010000001">
    <property type="protein sequence ID" value="GAA6500433.1"/>
    <property type="molecule type" value="Genomic_DNA"/>
</dbReference>
<sequence>MIVKANTGDLSEEISKLLEEGGKEIKEAVNEAIGETASEGAEGLRRGGPYAERTGKYTKDWNSKKQESTITAATGTDEYTVYNKKHYQLTHLLEKGHQSRNGGRVQPFEHIEPEEKNMEISVIEKITQKLGG</sequence>
<reference evidence="1 2" key="1">
    <citation type="submission" date="2024-04" db="EMBL/GenBank/DDBJ databases">
        <title>Defined microbial consortia suppress multidrug-resistant proinflammatory Enterobacteriaceae via ecological control.</title>
        <authorList>
            <person name="Furuichi M."/>
            <person name="Kawaguchi T."/>
            <person name="Pust M."/>
            <person name="Yasuma K."/>
            <person name="Plichta D."/>
            <person name="Hasegawa N."/>
            <person name="Ohya T."/>
            <person name="Bhattarai S."/>
            <person name="Sasajima S."/>
            <person name="Aoto Y."/>
            <person name="Tuganbaev T."/>
            <person name="Yaginuma M."/>
            <person name="Ueda M."/>
            <person name="Okahashi N."/>
            <person name="Amafuji K."/>
            <person name="Kiridooshi Y."/>
            <person name="Sugita K."/>
            <person name="Strazar M."/>
            <person name="Skelly A."/>
            <person name="Suda W."/>
            <person name="Hattori M."/>
            <person name="Nakamoto N."/>
            <person name="Caballero S."/>
            <person name="Norman J."/>
            <person name="Olle B."/>
            <person name="Tanoue T."/>
            <person name="Arita M."/>
            <person name="Bucci V."/>
            <person name="Atarashi K."/>
            <person name="Xavier R."/>
            <person name="Honda K."/>
        </authorList>
    </citation>
    <scope>NUCLEOTIDE SEQUENCE [LARGE SCALE GENOMIC DNA]</scope>
    <source>
        <strain evidence="2">k34-0107-D12</strain>
    </source>
</reference>
<dbReference type="RefSeq" id="WP_390424289.1">
    <property type="nucleotide sequence ID" value="NZ_BAABZQ010000001.1"/>
</dbReference>
<evidence type="ECO:0000313" key="2">
    <source>
        <dbReference type="Proteomes" id="UP001600941"/>
    </source>
</evidence>